<dbReference type="RefSeq" id="WP_128419277.1">
    <property type="nucleotide sequence ID" value="NZ_CP049017.1"/>
</dbReference>
<dbReference type="Pfam" id="PF11828">
    <property type="entry name" value="DUF3348"/>
    <property type="match status" value="1"/>
</dbReference>
<accession>A0A2S6ZJJ9</accession>
<name>A0A2S6ZJJ9_9XANT</name>
<evidence type="ECO:0008006" key="3">
    <source>
        <dbReference type="Google" id="ProtNLM"/>
    </source>
</evidence>
<proteinExistence type="predicted"/>
<sequence length="249" mass="26484">MANAPPRPPVPGPAFIRLLARLSEADVAASGAALADRLGQWIDWTRAVALSRALDGGLPAIDAATPGADTGADAGADACARARDALEQAISDAADAGSQRQATLCRADRDADSSAAIDYAPLRERYLALQRAMLTATGRLRGQLRDLLTHCSADMARLAEVDAVMELTLSPREQTLLAAVPALLGQHFERLREAAQRPPADAHPAQPPQATPAGAWLDVFRQDMQNVLRAELDVRFHPIEGLLAALRTR</sequence>
<keyword evidence="2" id="KW-1185">Reference proteome</keyword>
<evidence type="ECO:0000313" key="1">
    <source>
        <dbReference type="EMBL" id="PPT92425.1"/>
    </source>
</evidence>
<dbReference type="AlphaFoldDB" id="A0A2S6ZJJ9"/>
<dbReference type="Proteomes" id="UP000239898">
    <property type="component" value="Unassembled WGS sequence"/>
</dbReference>
<reference evidence="1 2" key="1">
    <citation type="submission" date="2016-08" db="EMBL/GenBank/DDBJ databases">
        <title>Evolution of the type three secretion system and type three effector repertoires in Xanthomonas.</title>
        <authorList>
            <person name="Merda D."/>
            <person name="Briand M."/>
            <person name="Bosis E."/>
            <person name="Rousseau C."/>
            <person name="Portier P."/>
            <person name="Jacques M.-A."/>
            <person name="Fischer-Le Saux M."/>
        </authorList>
    </citation>
    <scope>NUCLEOTIDE SEQUENCE [LARGE SCALE GENOMIC DNA]</scope>
    <source>
        <strain evidence="1 2">CFBP 4691</strain>
    </source>
</reference>
<comment type="caution">
    <text evidence="1">The sequence shown here is derived from an EMBL/GenBank/DDBJ whole genome shotgun (WGS) entry which is preliminary data.</text>
</comment>
<dbReference type="OrthoDB" id="5949373at2"/>
<protein>
    <recommendedName>
        <fullName evidence="3">DUF3348 domain-containing protein</fullName>
    </recommendedName>
</protein>
<dbReference type="InterPro" id="IPR021783">
    <property type="entry name" value="DUF3348"/>
</dbReference>
<dbReference type="EMBL" id="MIGX01000010">
    <property type="protein sequence ID" value="PPT92425.1"/>
    <property type="molecule type" value="Genomic_DNA"/>
</dbReference>
<evidence type="ECO:0000313" key="2">
    <source>
        <dbReference type="Proteomes" id="UP000239898"/>
    </source>
</evidence>
<organism evidence="1 2">
    <name type="scientific">Xanthomonas theicola</name>
    <dbReference type="NCBI Taxonomy" id="56464"/>
    <lineage>
        <taxon>Bacteria</taxon>
        <taxon>Pseudomonadati</taxon>
        <taxon>Pseudomonadota</taxon>
        <taxon>Gammaproteobacteria</taxon>
        <taxon>Lysobacterales</taxon>
        <taxon>Lysobacteraceae</taxon>
        <taxon>Xanthomonas</taxon>
    </lineage>
</organism>
<gene>
    <name evidence="1" type="ORF">XthCFBP4691_04245</name>
</gene>